<dbReference type="InterPro" id="IPR001173">
    <property type="entry name" value="Glyco_trans_2-like"/>
</dbReference>
<dbReference type="EMBL" id="DRXW01000188">
    <property type="protein sequence ID" value="HHR33888.1"/>
    <property type="molecule type" value="Genomic_DNA"/>
</dbReference>
<proteinExistence type="predicted"/>
<gene>
    <name evidence="2" type="ORF">ENM46_02960</name>
</gene>
<dbReference type="Gene3D" id="3.90.550.10">
    <property type="entry name" value="Spore Coat Polysaccharide Biosynthesis Protein SpsA, Chain A"/>
    <property type="match status" value="1"/>
</dbReference>
<dbReference type="PANTHER" id="PTHR43685:SF11">
    <property type="entry name" value="GLYCOSYLTRANSFERASE TAGX-RELATED"/>
    <property type="match status" value="1"/>
</dbReference>
<accession>A0A7C5Y5X5</accession>
<feature type="domain" description="Glycosyltransferase 2-like" evidence="1">
    <location>
        <begin position="60"/>
        <end position="191"/>
    </location>
</feature>
<protein>
    <submittedName>
        <fullName evidence="2">Glycosyltransferase</fullName>
    </submittedName>
</protein>
<reference evidence="2" key="1">
    <citation type="journal article" date="2020" name="mSystems">
        <title>Genome- and Community-Level Interaction Insights into Carbon Utilization and Element Cycling Functions of Hydrothermarchaeota in Hydrothermal Sediment.</title>
        <authorList>
            <person name="Zhou Z."/>
            <person name="Liu Y."/>
            <person name="Xu W."/>
            <person name="Pan J."/>
            <person name="Luo Z.H."/>
            <person name="Li M."/>
        </authorList>
    </citation>
    <scope>NUCLEOTIDE SEQUENCE [LARGE SCALE GENOMIC DNA]</scope>
    <source>
        <strain evidence="2">SpSt-1088</strain>
    </source>
</reference>
<dbReference type="AlphaFoldDB" id="A0A7C5Y5X5"/>
<organism evidence="2">
    <name type="scientific">Fervidobacterium nodosum</name>
    <dbReference type="NCBI Taxonomy" id="2424"/>
    <lineage>
        <taxon>Bacteria</taxon>
        <taxon>Thermotogati</taxon>
        <taxon>Thermotogota</taxon>
        <taxon>Thermotogae</taxon>
        <taxon>Thermotogales</taxon>
        <taxon>Fervidobacteriaceae</taxon>
        <taxon>Fervidobacterium</taxon>
    </lineage>
</organism>
<name>A0A7C5Y5X5_9BACT</name>
<dbReference type="InterPro" id="IPR029044">
    <property type="entry name" value="Nucleotide-diphossugar_trans"/>
</dbReference>
<comment type="caution">
    <text evidence="2">The sequence shown here is derived from an EMBL/GenBank/DDBJ whole genome shotgun (WGS) entry which is preliminary data.</text>
</comment>
<dbReference type="GO" id="GO:0016740">
    <property type="term" value="F:transferase activity"/>
    <property type="evidence" value="ECO:0007669"/>
    <property type="project" value="UniProtKB-KW"/>
</dbReference>
<dbReference type="PANTHER" id="PTHR43685">
    <property type="entry name" value="GLYCOSYLTRANSFERASE"/>
    <property type="match status" value="1"/>
</dbReference>
<dbReference type="InterPro" id="IPR050834">
    <property type="entry name" value="Glycosyltransf_2"/>
</dbReference>
<evidence type="ECO:0000259" key="1">
    <source>
        <dbReference type="Pfam" id="PF00535"/>
    </source>
</evidence>
<keyword evidence="2" id="KW-0808">Transferase</keyword>
<dbReference type="Pfam" id="PF00535">
    <property type="entry name" value="Glycos_transf_2"/>
    <property type="match status" value="1"/>
</dbReference>
<evidence type="ECO:0000313" key="2">
    <source>
        <dbReference type="EMBL" id="HHR33888.1"/>
    </source>
</evidence>
<dbReference type="SUPFAM" id="SSF53448">
    <property type="entry name" value="Nucleotide-diphospho-sugar transferases"/>
    <property type="match status" value="1"/>
</dbReference>
<sequence length="378" mass="43044">MVGTIIWNIKKLQNLIFTFSEKSINDYILSMKLYEEKHESNLSNISEILFDTTKKEPLVSVVTPSFNAKDFLPSLAQSLSKQTIVQDIQWVVVDDCSTDGTQEVLEGLCKEHRELSIKILKNKTNGGAAFSLNRGFQASDGKYVAWISADDEYIDIDKLEKDIILLENGNDVVFSKYTVIKYTSGDSKIVESVIPENNIDLFLYLTFSSNLNGSSLVLKKEKYLQAGGFDENLWNIDGDYDLFVKLALLGSKFVLSNSKVLRRVHGGQTSNQMNKMKLGTSLTRSRFARVKFLRDVMVKKIEELDNLIDSFNLAANFSFFFLDISENIDLPMNLKILRALLKPNSKRALDVLNSYKEFVTYMFNLENFQAFVKNLKVE</sequence>